<dbReference type="GO" id="GO:0016780">
    <property type="term" value="F:phosphotransferase activity, for other substituted phosphate groups"/>
    <property type="evidence" value="ECO:0007669"/>
    <property type="project" value="TreeGrafter"/>
</dbReference>
<evidence type="ECO:0000256" key="2">
    <source>
        <dbReference type="ARBA" id="ARBA00006464"/>
    </source>
</evidence>
<comment type="similarity">
    <text evidence="2">Belongs to the bacterial sugar transferase family.</text>
</comment>
<protein>
    <recommendedName>
        <fullName evidence="8">Bacterial sugar transferase domain-containing protein</fullName>
    </recommendedName>
</protein>
<gene>
    <name evidence="9" type="ORF">HMPREF0428_01558</name>
</gene>
<comment type="caution">
    <text evidence="9">The sequence shown here is derived from an EMBL/GenBank/DDBJ whole genome shotgun (WGS) entry which is preliminary data.</text>
</comment>
<dbReference type="Proteomes" id="UP000004773">
    <property type="component" value="Unassembled WGS sequence"/>
</dbReference>
<proteinExistence type="inferred from homology"/>
<evidence type="ECO:0000256" key="1">
    <source>
        <dbReference type="ARBA" id="ARBA00004141"/>
    </source>
</evidence>
<evidence type="ECO:0000259" key="8">
    <source>
        <dbReference type="Pfam" id="PF02397"/>
    </source>
</evidence>
<dbReference type="EMBL" id="ACRO01000037">
    <property type="protein sequence ID" value="EGF86761.1"/>
    <property type="molecule type" value="Genomic_DNA"/>
</dbReference>
<evidence type="ECO:0000256" key="5">
    <source>
        <dbReference type="ARBA" id="ARBA00022989"/>
    </source>
</evidence>
<evidence type="ECO:0000256" key="6">
    <source>
        <dbReference type="ARBA" id="ARBA00023136"/>
    </source>
</evidence>
<organism evidence="9 10">
    <name type="scientific">Gemella haemolysans M341</name>
    <dbReference type="NCBI Taxonomy" id="562981"/>
    <lineage>
        <taxon>Bacteria</taxon>
        <taxon>Bacillati</taxon>
        <taxon>Bacillota</taxon>
        <taxon>Bacilli</taxon>
        <taxon>Bacillales</taxon>
        <taxon>Gemellaceae</taxon>
        <taxon>Gemella</taxon>
    </lineage>
</organism>
<feature type="transmembrane region" description="Helical" evidence="7">
    <location>
        <begin position="38"/>
        <end position="61"/>
    </location>
</feature>
<feature type="transmembrane region" description="Helical" evidence="7">
    <location>
        <begin position="7"/>
        <end position="26"/>
    </location>
</feature>
<feature type="transmembrane region" description="Helical" evidence="7">
    <location>
        <begin position="264"/>
        <end position="285"/>
    </location>
</feature>
<sequence>MYYIRRTNKFLFLVTDLIALSLAYIFSFDFQSKSKDNLYFFIVMNVIGILVALMSEEYWTISERGYLKELKATFIYVLKVVSLFTLFLVIFNRNDFFDIVKSMELIIYLVLAFVLIYCVRIISKRINNRYRDDSRNIIILSDFCDLNTIGELPSNYQVLAYANNSDEYIYNAKPVVHNISEIRDFLSHHRVDEIYANLSSQTDLVEIFKIFEVLGIPTKINITPIIKEVGANTAVTFQGDNIYLTSAIKIATLRQVILKRVMDIAISVVGILLTIIVGIIILPIVKMQAPGPLIFTQTRIGQNGKKFKIYKFRSMYMDAEERKAKLLSQNELETTLMFKMNNDPRVFPFGQKLRDWSLDELPQFINVLKGDMSVVGTRPPTVDEYTQYDLHHFKRMQVKPGITGMWQVSGRSNILDFEEVVKLDMKYIENWSLRLDIKIIIKTIMVVLKREGSK</sequence>
<dbReference type="PANTHER" id="PTHR30576:SF10">
    <property type="entry name" value="SLL5057 PROTEIN"/>
    <property type="match status" value="1"/>
</dbReference>
<accession>A0AA87AS87</accession>
<keyword evidence="3" id="KW-0808">Transferase</keyword>
<reference evidence="9 10" key="1">
    <citation type="submission" date="2011-03" db="EMBL/GenBank/DDBJ databases">
        <title>The Genome Sequence of Gemella haemolysans M341.</title>
        <authorList>
            <consortium name="The Broad Institute Genome Sequencing Platform"/>
            <consortium name="The Broad Institute Genome Sequencing Center for Infectious Disease"/>
            <person name="Earl A."/>
            <person name="Ward D."/>
            <person name="Feldgarden M."/>
            <person name="Gevers D."/>
            <person name="Sibley C.D."/>
            <person name="Field T.R."/>
            <person name="Grinwis M."/>
            <person name="Eshaghurshan C.S."/>
            <person name="Surette M.G."/>
            <person name="Young S.K."/>
            <person name="Zeng Q."/>
            <person name="Gargeya S."/>
            <person name="Fitzgerald M."/>
            <person name="Haas B."/>
            <person name="Abouelleil A."/>
            <person name="Alvarado L."/>
            <person name="Arachchi H.M."/>
            <person name="Berlin A."/>
            <person name="Brown A."/>
            <person name="Chapman S.B."/>
            <person name="Chen Z."/>
            <person name="Dunbar C."/>
            <person name="Freedman E."/>
            <person name="Gearin G."/>
            <person name="Gellesch M."/>
            <person name="Goldberg J."/>
            <person name="Griggs A."/>
            <person name="Gujja S."/>
            <person name="Heilman E.R."/>
            <person name="Heiman D."/>
            <person name="Howarth C."/>
            <person name="Larson L."/>
            <person name="Lui A."/>
            <person name="MacDonald P.J.P."/>
            <person name="Mehta T."/>
            <person name="Montmayeur A."/>
            <person name="Murphy C."/>
            <person name="Neiman D."/>
            <person name="Pearson M."/>
            <person name="Priest M."/>
            <person name="Roberts A."/>
            <person name="Saif S."/>
            <person name="Shea T."/>
            <person name="Shenoy N."/>
            <person name="Sisk P."/>
            <person name="Stolte C."/>
            <person name="Sykes S."/>
            <person name="White J."/>
            <person name="Yandava C."/>
            <person name="Wortman J."/>
            <person name="Nusbaum C."/>
            <person name="Birren B."/>
        </authorList>
    </citation>
    <scope>NUCLEOTIDE SEQUENCE [LARGE SCALE GENOMIC DNA]</scope>
    <source>
        <strain evidence="9 10">M341</strain>
    </source>
</reference>
<dbReference type="Pfam" id="PF02397">
    <property type="entry name" value="Bac_transf"/>
    <property type="match status" value="1"/>
</dbReference>
<dbReference type="RefSeq" id="WP_003147704.1">
    <property type="nucleotide sequence ID" value="NZ_GL883585.1"/>
</dbReference>
<keyword evidence="5 7" id="KW-1133">Transmembrane helix</keyword>
<evidence type="ECO:0000256" key="3">
    <source>
        <dbReference type="ARBA" id="ARBA00022679"/>
    </source>
</evidence>
<dbReference type="Pfam" id="PF13727">
    <property type="entry name" value="CoA_binding_3"/>
    <property type="match status" value="1"/>
</dbReference>
<dbReference type="AlphaFoldDB" id="A0AA87AS87"/>
<dbReference type="InterPro" id="IPR017475">
    <property type="entry name" value="EPS_sugar_tfrase"/>
</dbReference>
<dbReference type="GO" id="GO:0016020">
    <property type="term" value="C:membrane"/>
    <property type="evidence" value="ECO:0007669"/>
    <property type="project" value="UniProtKB-SubCell"/>
</dbReference>
<feature type="transmembrane region" description="Helical" evidence="7">
    <location>
        <begin position="73"/>
        <end position="93"/>
    </location>
</feature>
<keyword evidence="6 7" id="KW-0472">Membrane</keyword>
<dbReference type="PANTHER" id="PTHR30576">
    <property type="entry name" value="COLANIC BIOSYNTHESIS UDP-GLUCOSE LIPID CARRIER TRANSFERASE"/>
    <property type="match status" value="1"/>
</dbReference>
<name>A0AA87AS87_9BACL</name>
<feature type="domain" description="Bacterial sugar transferase" evidence="8">
    <location>
        <begin position="259"/>
        <end position="449"/>
    </location>
</feature>
<dbReference type="NCBIfam" id="TIGR03025">
    <property type="entry name" value="EPS_sugtrans"/>
    <property type="match status" value="1"/>
</dbReference>
<evidence type="ECO:0000313" key="9">
    <source>
        <dbReference type="EMBL" id="EGF86761.1"/>
    </source>
</evidence>
<evidence type="ECO:0000256" key="4">
    <source>
        <dbReference type="ARBA" id="ARBA00022692"/>
    </source>
</evidence>
<evidence type="ECO:0000313" key="10">
    <source>
        <dbReference type="Proteomes" id="UP000004773"/>
    </source>
</evidence>
<comment type="subcellular location">
    <subcellularLocation>
        <location evidence="1">Membrane</location>
        <topology evidence="1">Multi-pass membrane protein</topology>
    </subcellularLocation>
</comment>
<feature type="transmembrane region" description="Helical" evidence="7">
    <location>
        <begin position="105"/>
        <end position="122"/>
    </location>
</feature>
<dbReference type="InterPro" id="IPR003362">
    <property type="entry name" value="Bact_transf"/>
</dbReference>
<keyword evidence="4 7" id="KW-0812">Transmembrane</keyword>
<evidence type="ECO:0000256" key="7">
    <source>
        <dbReference type="SAM" id="Phobius"/>
    </source>
</evidence>